<keyword evidence="2" id="KW-1185">Reference proteome</keyword>
<organism evidence="1 2">
    <name type="scientific">Piloderma croceum (strain F 1598)</name>
    <dbReference type="NCBI Taxonomy" id="765440"/>
    <lineage>
        <taxon>Eukaryota</taxon>
        <taxon>Fungi</taxon>
        <taxon>Dikarya</taxon>
        <taxon>Basidiomycota</taxon>
        <taxon>Agaricomycotina</taxon>
        <taxon>Agaricomycetes</taxon>
        <taxon>Agaricomycetidae</taxon>
        <taxon>Atheliales</taxon>
        <taxon>Atheliaceae</taxon>
        <taxon>Piloderma</taxon>
    </lineage>
</organism>
<dbReference type="AlphaFoldDB" id="A0A0C3BMV6"/>
<dbReference type="Proteomes" id="UP000054166">
    <property type="component" value="Unassembled WGS sequence"/>
</dbReference>
<evidence type="ECO:0000313" key="1">
    <source>
        <dbReference type="EMBL" id="KIM78602.1"/>
    </source>
</evidence>
<protein>
    <submittedName>
        <fullName evidence="1">Uncharacterized protein</fullName>
    </submittedName>
</protein>
<dbReference type="InParanoid" id="A0A0C3BMV6"/>
<dbReference type="HOGENOM" id="CLU_1548197_0_0_1"/>
<gene>
    <name evidence="1" type="ORF">PILCRDRAFT_11068</name>
</gene>
<accession>A0A0C3BMV6</accession>
<reference evidence="1 2" key="1">
    <citation type="submission" date="2014-04" db="EMBL/GenBank/DDBJ databases">
        <authorList>
            <consortium name="DOE Joint Genome Institute"/>
            <person name="Kuo A."/>
            <person name="Tarkka M."/>
            <person name="Buscot F."/>
            <person name="Kohler A."/>
            <person name="Nagy L.G."/>
            <person name="Floudas D."/>
            <person name="Copeland A."/>
            <person name="Barry K.W."/>
            <person name="Cichocki N."/>
            <person name="Veneault-Fourrey C."/>
            <person name="LaButti K."/>
            <person name="Lindquist E.A."/>
            <person name="Lipzen A."/>
            <person name="Lundell T."/>
            <person name="Morin E."/>
            <person name="Murat C."/>
            <person name="Sun H."/>
            <person name="Tunlid A."/>
            <person name="Henrissat B."/>
            <person name="Grigoriev I.V."/>
            <person name="Hibbett D.S."/>
            <person name="Martin F."/>
            <person name="Nordberg H.P."/>
            <person name="Cantor M.N."/>
            <person name="Hua S.X."/>
        </authorList>
    </citation>
    <scope>NUCLEOTIDE SEQUENCE [LARGE SCALE GENOMIC DNA]</scope>
    <source>
        <strain evidence="1 2">F 1598</strain>
    </source>
</reference>
<sequence length="173" mass="19498">MPFNPVPTAFDDDEHTRLDALHSDETAIDPRYRDVMIEISELLQAHPQLKVMIQSAYAKRSFRDIHSLGITPTASDSEITDKMFAPTVSLLARSVFTIPSNIHSRNDNNRLALTTWFTRILSAHPDNTTEDAEALYLCFLVSLISKVNEKLERCHAEEQQGDKVERRTGGGTT</sequence>
<name>A0A0C3BMV6_PILCF</name>
<evidence type="ECO:0000313" key="2">
    <source>
        <dbReference type="Proteomes" id="UP000054166"/>
    </source>
</evidence>
<reference evidence="2" key="2">
    <citation type="submission" date="2015-01" db="EMBL/GenBank/DDBJ databases">
        <title>Evolutionary Origins and Diversification of the Mycorrhizal Mutualists.</title>
        <authorList>
            <consortium name="DOE Joint Genome Institute"/>
            <consortium name="Mycorrhizal Genomics Consortium"/>
            <person name="Kohler A."/>
            <person name="Kuo A."/>
            <person name="Nagy L.G."/>
            <person name="Floudas D."/>
            <person name="Copeland A."/>
            <person name="Barry K.W."/>
            <person name="Cichocki N."/>
            <person name="Veneault-Fourrey C."/>
            <person name="LaButti K."/>
            <person name="Lindquist E.A."/>
            <person name="Lipzen A."/>
            <person name="Lundell T."/>
            <person name="Morin E."/>
            <person name="Murat C."/>
            <person name="Riley R."/>
            <person name="Ohm R."/>
            <person name="Sun H."/>
            <person name="Tunlid A."/>
            <person name="Henrissat B."/>
            <person name="Grigoriev I.V."/>
            <person name="Hibbett D.S."/>
            <person name="Martin F."/>
        </authorList>
    </citation>
    <scope>NUCLEOTIDE SEQUENCE [LARGE SCALE GENOMIC DNA]</scope>
    <source>
        <strain evidence="2">F 1598</strain>
    </source>
</reference>
<proteinExistence type="predicted"/>
<dbReference type="EMBL" id="KN833015">
    <property type="protein sequence ID" value="KIM78602.1"/>
    <property type="molecule type" value="Genomic_DNA"/>
</dbReference>